<evidence type="ECO:0000256" key="4">
    <source>
        <dbReference type="ARBA" id="ARBA00022729"/>
    </source>
</evidence>
<evidence type="ECO:0000313" key="10">
    <source>
        <dbReference type="EMBL" id="MDR6434659.1"/>
    </source>
</evidence>
<keyword evidence="5" id="KW-0472">Membrane</keyword>
<evidence type="ECO:0000256" key="1">
    <source>
        <dbReference type="ARBA" id="ARBA00004442"/>
    </source>
</evidence>
<comment type="caution">
    <text evidence="10">The sequence shown here is derived from an EMBL/GenBank/DDBJ whole genome shotgun (WGS) entry which is preliminary data.</text>
</comment>
<organism evidence="10 11">
    <name type="scientific">Brucella pseudogrignonensis</name>
    <dbReference type="NCBI Taxonomy" id="419475"/>
    <lineage>
        <taxon>Bacteria</taxon>
        <taxon>Pseudomonadati</taxon>
        <taxon>Pseudomonadota</taxon>
        <taxon>Alphaproteobacteria</taxon>
        <taxon>Hyphomicrobiales</taxon>
        <taxon>Brucellaceae</taxon>
        <taxon>Brucella/Ochrobactrum group</taxon>
        <taxon>Brucella</taxon>
    </lineage>
</organism>
<dbReference type="SUPFAM" id="SSF56925">
    <property type="entry name" value="OMPA-like"/>
    <property type="match status" value="1"/>
</dbReference>
<dbReference type="InterPro" id="IPR051692">
    <property type="entry name" value="OMP-like"/>
</dbReference>
<keyword evidence="2" id="KW-1134">Transmembrane beta strand</keyword>
<dbReference type="InterPro" id="IPR011250">
    <property type="entry name" value="OMP/PagP_B-barrel"/>
</dbReference>
<evidence type="ECO:0000259" key="9">
    <source>
        <dbReference type="Pfam" id="PF13505"/>
    </source>
</evidence>
<keyword evidence="3" id="KW-0812">Transmembrane</keyword>
<dbReference type="Pfam" id="PF13505">
    <property type="entry name" value="OMP_b-brl"/>
    <property type="match status" value="1"/>
</dbReference>
<evidence type="ECO:0000256" key="5">
    <source>
        <dbReference type="ARBA" id="ARBA00023136"/>
    </source>
</evidence>
<feature type="domain" description="Outer membrane protein beta-barrel" evidence="9">
    <location>
        <begin position="9"/>
        <end position="231"/>
    </location>
</feature>
<dbReference type="RefSeq" id="WP_310016129.1">
    <property type="nucleotide sequence ID" value="NZ_JAVDQT010000013.1"/>
</dbReference>
<dbReference type="EMBL" id="JAVDQT010000013">
    <property type="protein sequence ID" value="MDR6434659.1"/>
    <property type="molecule type" value="Genomic_DNA"/>
</dbReference>
<evidence type="ECO:0000256" key="2">
    <source>
        <dbReference type="ARBA" id="ARBA00022452"/>
    </source>
</evidence>
<evidence type="ECO:0000256" key="3">
    <source>
        <dbReference type="ARBA" id="ARBA00022692"/>
    </source>
</evidence>
<dbReference type="InterPro" id="IPR027385">
    <property type="entry name" value="Beta-barrel_OMP"/>
</dbReference>
<gene>
    <name evidence="10" type="ORF">J2782_004412</name>
</gene>
<name>A0ABU1MF26_9HYPH</name>
<dbReference type="Gene3D" id="2.40.160.20">
    <property type="match status" value="1"/>
</dbReference>
<evidence type="ECO:0000313" key="11">
    <source>
        <dbReference type="Proteomes" id="UP001184614"/>
    </source>
</evidence>
<sequence length="231" mass="24532">MKLIAPIAAAVVLSLPVAAFAADAIQDYAPPAPVVEVVPFSWTGGYLGVSAGYMFDNTTRATASDLGGDQFSRRYIKGTDGFVGGIFGGYNFASDNFVYGVEANIDYADSKNSRDTFRGAATTHSDIGFNGALRARLGYSIDRALIYAAGGLAVADIEYKARDISGTAKKSSTEAGYTVGGGVEYAVTDNLLLRTEYAFSDYGDKSISTDVAKYKFETKTHTLKVGIGYKF</sequence>
<proteinExistence type="inferred from homology"/>
<dbReference type="PANTHER" id="PTHR34001">
    <property type="entry name" value="BLL7405 PROTEIN"/>
    <property type="match status" value="1"/>
</dbReference>
<feature type="signal peptide" evidence="8">
    <location>
        <begin position="1"/>
        <end position="21"/>
    </location>
</feature>
<protein>
    <submittedName>
        <fullName evidence="10">Outer membrane immunogenic protein</fullName>
    </submittedName>
</protein>
<keyword evidence="6" id="KW-0998">Cell outer membrane</keyword>
<reference evidence="10 11" key="1">
    <citation type="submission" date="2023-07" db="EMBL/GenBank/DDBJ databases">
        <title>Sorghum-associated microbial communities from plants grown in Nebraska, USA.</title>
        <authorList>
            <person name="Schachtman D."/>
        </authorList>
    </citation>
    <scope>NUCLEOTIDE SEQUENCE [LARGE SCALE GENOMIC DNA]</scope>
    <source>
        <strain evidence="10 11">DS1730</strain>
    </source>
</reference>
<evidence type="ECO:0000256" key="6">
    <source>
        <dbReference type="ARBA" id="ARBA00023237"/>
    </source>
</evidence>
<evidence type="ECO:0000256" key="8">
    <source>
        <dbReference type="SAM" id="SignalP"/>
    </source>
</evidence>
<comment type="similarity">
    <text evidence="7">Belongs to the Omp25/RopB family.</text>
</comment>
<dbReference type="Proteomes" id="UP001184614">
    <property type="component" value="Unassembled WGS sequence"/>
</dbReference>
<evidence type="ECO:0000256" key="7">
    <source>
        <dbReference type="ARBA" id="ARBA00038306"/>
    </source>
</evidence>
<keyword evidence="11" id="KW-1185">Reference proteome</keyword>
<feature type="chain" id="PRO_5046943327" evidence="8">
    <location>
        <begin position="22"/>
        <end position="231"/>
    </location>
</feature>
<keyword evidence="4 8" id="KW-0732">Signal</keyword>
<dbReference type="PANTHER" id="PTHR34001:SF3">
    <property type="entry name" value="BLL7405 PROTEIN"/>
    <property type="match status" value="1"/>
</dbReference>
<accession>A0ABU1MF26</accession>
<comment type="subcellular location">
    <subcellularLocation>
        <location evidence="1">Cell outer membrane</location>
    </subcellularLocation>
</comment>